<reference evidence="1 2" key="1">
    <citation type="submission" date="2015-11" db="EMBL/GenBank/DDBJ databases">
        <title>Expanding the genomic diversity of Burkholderia species for the development of highly accurate diagnostics.</title>
        <authorList>
            <person name="Sahl J."/>
            <person name="Keim P."/>
            <person name="Wagner D."/>
        </authorList>
    </citation>
    <scope>NUCLEOTIDE SEQUENCE [LARGE SCALE GENOMIC DNA]</scope>
    <source>
        <strain evidence="1 2">MSMB793WGS</strain>
    </source>
</reference>
<evidence type="ECO:0008006" key="3">
    <source>
        <dbReference type="Google" id="ProtNLM"/>
    </source>
</evidence>
<dbReference type="AlphaFoldDB" id="A0A125K6R1"/>
<dbReference type="EMBL" id="LPLZ01000046">
    <property type="protein sequence ID" value="KWN14687.1"/>
    <property type="molecule type" value="Genomic_DNA"/>
</dbReference>
<accession>A0A125K6R1</accession>
<evidence type="ECO:0000313" key="1">
    <source>
        <dbReference type="EMBL" id="KWN14687.1"/>
    </source>
</evidence>
<comment type="caution">
    <text evidence="1">The sequence shown here is derived from an EMBL/GenBank/DDBJ whole genome shotgun (WGS) entry which is preliminary data.</text>
</comment>
<dbReference type="InterPro" id="IPR013391">
    <property type="entry name" value="T3SS_HrpB2"/>
</dbReference>
<protein>
    <recommendedName>
        <fullName evidence="3">Type III secretion protein HrpB2</fullName>
    </recommendedName>
</protein>
<proteinExistence type="predicted"/>
<organism evidence="1 2">
    <name type="scientific">Burkholderia territorii</name>
    <dbReference type="NCBI Taxonomy" id="1503055"/>
    <lineage>
        <taxon>Bacteria</taxon>
        <taxon>Pseudomonadati</taxon>
        <taxon>Pseudomonadota</taxon>
        <taxon>Betaproteobacteria</taxon>
        <taxon>Burkholderiales</taxon>
        <taxon>Burkholderiaceae</taxon>
        <taxon>Burkholderia</taxon>
        <taxon>Burkholderia cepacia complex</taxon>
    </lineage>
</organism>
<sequence>MEGVGMSIDPVSQFLPAALDATVVPTAVSPTAQSGDKFRTLMEHAVMAPPEDANGHLSRISKVVEAQDEQFQRTLADLGRLSGDVPGLSLTQITDRAIQTMFEVTSMEMNMQVKISLAESSKSAVETLMKNQ</sequence>
<name>A0A125K6R1_9BURK</name>
<dbReference type="Pfam" id="PF09487">
    <property type="entry name" value="HrpB2"/>
    <property type="match status" value="1"/>
</dbReference>
<evidence type="ECO:0000313" key="2">
    <source>
        <dbReference type="Proteomes" id="UP000068016"/>
    </source>
</evidence>
<gene>
    <name evidence="1" type="ORF">WT83_16465</name>
</gene>
<dbReference type="Proteomes" id="UP000068016">
    <property type="component" value="Unassembled WGS sequence"/>
</dbReference>